<feature type="non-terminal residue" evidence="1">
    <location>
        <position position="178"/>
    </location>
</feature>
<accession>X1V9N4</accession>
<reference evidence="1" key="1">
    <citation type="journal article" date="2014" name="Front. Microbiol.">
        <title>High frequency of phylogenetically diverse reductive dehalogenase-homologous genes in deep subseafloor sedimentary metagenomes.</title>
        <authorList>
            <person name="Kawai M."/>
            <person name="Futagami T."/>
            <person name="Toyoda A."/>
            <person name="Takaki Y."/>
            <person name="Nishi S."/>
            <person name="Hori S."/>
            <person name="Arai W."/>
            <person name="Tsubouchi T."/>
            <person name="Morono Y."/>
            <person name="Uchiyama I."/>
            <person name="Ito T."/>
            <person name="Fujiyama A."/>
            <person name="Inagaki F."/>
            <person name="Takami H."/>
        </authorList>
    </citation>
    <scope>NUCLEOTIDE SEQUENCE</scope>
    <source>
        <strain evidence="1">Expedition CK06-06</strain>
    </source>
</reference>
<dbReference type="AlphaFoldDB" id="X1V9N4"/>
<gene>
    <name evidence="1" type="ORF">S12H4_49138</name>
</gene>
<organism evidence="1">
    <name type="scientific">marine sediment metagenome</name>
    <dbReference type="NCBI Taxonomy" id="412755"/>
    <lineage>
        <taxon>unclassified sequences</taxon>
        <taxon>metagenomes</taxon>
        <taxon>ecological metagenomes</taxon>
    </lineage>
</organism>
<sequence length="178" mass="19871">MGNKHEEGTMLDLKEERRYTRLKKLARELHIPMPEAFITLEVFDKDGKLIQRHHQRSHSWARNAYNMMFASLAGVTSPDATWEAGKLSQKFTNGSIESGDYPFAMYFGKGASPYGYKMNTTDVGYRAAATEDSKGILVGSGENAESFEDYVLQTPIVEGTGANQLNHIESQPHSVSYA</sequence>
<protein>
    <submittedName>
        <fullName evidence="1">Uncharacterized protein</fullName>
    </submittedName>
</protein>
<comment type="caution">
    <text evidence="1">The sequence shown here is derived from an EMBL/GenBank/DDBJ whole genome shotgun (WGS) entry which is preliminary data.</text>
</comment>
<proteinExistence type="predicted"/>
<name>X1V9N4_9ZZZZ</name>
<evidence type="ECO:0000313" key="1">
    <source>
        <dbReference type="EMBL" id="GAJ09756.1"/>
    </source>
</evidence>
<dbReference type="EMBL" id="BARW01030792">
    <property type="protein sequence ID" value="GAJ09756.1"/>
    <property type="molecule type" value="Genomic_DNA"/>
</dbReference>